<evidence type="ECO:0000313" key="5">
    <source>
        <dbReference type="Proteomes" id="UP000565441"/>
    </source>
</evidence>
<dbReference type="PANTHER" id="PTHR43117:SF4">
    <property type="entry name" value="OSMOPROTECTANT IMPORT ATP-BINDING PROTEIN OSMV"/>
    <property type="match status" value="1"/>
</dbReference>
<evidence type="ECO:0000313" key="4">
    <source>
        <dbReference type="EMBL" id="KAF5380371.1"/>
    </source>
</evidence>
<dbReference type="EMBL" id="JAACJP010000013">
    <property type="protein sequence ID" value="KAF5380371.1"/>
    <property type="molecule type" value="Genomic_DNA"/>
</dbReference>
<dbReference type="GO" id="GO:0005524">
    <property type="term" value="F:ATP binding"/>
    <property type="evidence" value="ECO:0007669"/>
    <property type="project" value="InterPro"/>
</dbReference>
<accession>A0A8H5HBA7</accession>
<name>A0A8H5HBA7_9AGAR</name>
<organism evidence="4 5">
    <name type="scientific">Tricholomella constricta</name>
    <dbReference type="NCBI Taxonomy" id="117010"/>
    <lineage>
        <taxon>Eukaryota</taxon>
        <taxon>Fungi</taxon>
        <taxon>Dikarya</taxon>
        <taxon>Basidiomycota</taxon>
        <taxon>Agaricomycotina</taxon>
        <taxon>Agaricomycetes</taxon>
        <taxon>Agaricomycetidae</taxon>
        <taxon>Agaricales</taxon>
        <taxon>Tricholomatineae</taxon>
        <taxon>Lyophyllaceae</taxon>
        <taxon>Tricholomella</taxon>
    </lineage>
</organism>
<reference evidence="4 5" key="1">
    <citation type="journal article" date="2020" name="ISME J.">
        <title>Uncovering the hidden diversity of litter-decomposition mechanisms in mushroom-forming fungi.</title>
        <authorList>
            <person name="Floudas D."/>
            <person name="Bentzer J."/>
            <person name="Ahren D."/>
            <person name="Johansson T."/>
            <person name="Persson P."/>
            <person name="Tunlid A."/>
        </authorList>
    </citation>
    <scope>NUCLEOTIDE SEQUENCE [LARGE SCALE GENOMIC DNA]</scope>
    <source>
        <strain evidence="4 5">CBS 661.87</strain>
    </source>
</reference>
<keyword evidence="2" id="KW-0813">Transport</keyword>
<proteinExistence type="inferred from homology"/>
<dbReference type="OrthoDB" id="10255969at2759"/>
<comment type="caution">
    <text evidence="4">The sequence shown here is derived from an EMBL/GenBank/DDBJ whole genome shotgun (WGS) entry which is preliminary data.</text>
</comment>
<dbReference type="Proteomes" id="UP000565441">
    <property type="component" value="Unassembled WGS sequence"/>
</dbReference>
<sequence length="574" mass="63470">MLHARARCYSKFYTTSRAPIVHIPKANVFRFGDPNTAAPIFRSLQWTVHEGDAWAVIGSGSGEKAMLFRTLLGHLRISPAPPPPGGLFPFLSTSSTEDIRTSTSTSDPYSHIALVSFSHRPRTSGGGFYDFTARYGAVRDLDRLTLRQSMFPETVPPEFPELELPRDENAKEMSELEKQVFGALVDRMGLRELLDLPLVALSNGQTRRARIVKAILRKPELLLLDEPLTGLDVQSRPRLLEVLRALHTARAPRVVLGLRTQDPVPEWVTHVAFVNNGRVVAGPKEEVLPAVEHIVATASTKEAPVVRASERGELLVDMKGINVKYGTRTVLKDINWQIRQGERWHLQGTNGSGKTTLLALLTGAHPQSYTQPHLHLHGRPRPRLPTPYLQSLVALFSPELFDAFPRRTGMRVWDAVATGFDGGFVPLGRGKEAVGVGVMRPLSEEEVAWRMWRCWAVLEALGPGAWGGDADGTGVDTKAFAERAFVDLPVGEQRMVLLMRALVGRAPLVLLDEVWSGMGEGMVRAARQYLRSGEGVGPEQAVVVITHWEEEVPWTVTEGVRRFRLDGGFGMVVD</sequence>
<dbReference type="AlphaFoldDB" id="A0A8H5HBA7"/>
<gene>
    <name evidence="4" type="ORF">D9615_004509</name>
</gene>
<protein>
    <recommendedName>
        <fullName evidence="3">ABC transporter domain-containing protein</fullName>
    </recommendedName>
</protein>
<dbReference type="InterPro" id="IPR003439">
    <property type="entry name" value="ABC_transporter-like_ATP-bd"/>
</dbReference>
<comment type="similarity">
    <text evidence="1">Belongs to the ABC transporter superfamily.</text>
</comment>
<evidence type="ECO:0000256" key="2">
    <source>
        <dbReference type="ARBA" id="ARBA00022448"/>
    </source>
</evidence>
<dbReference type="Gene3D" id="3.40.50.300">
    <property type="entry name" value="P-loop containing nucleotide triphosphate hydrolases"/>
    <property type="match status" value="2"/>
</dbReference>
<dbReference type="PANTHER" id="PTHR43117">
    <property type="entry name" value="OSMOPROTECTANT IMPORT ATP-BINDING PROTEIN OSMV"/>
    <property type="match status" value="1"/>
</dbReference>
<dbReference type="InterPro" id="IPR027417">
    <property type="entry name" value="P-loop_NTPase"/>
</dbReference>
<dbReference type="GO" id="GO:0016887">
    <property type="term" value="F:ATP hydrolysis activity"/>
    <property type="evidence" value="ECO:0007669"/>
    <property type="project" value="InterPro"/>
</dbReference>
<dbReference type="Pfam" id="PF00005">
    <property type="entry name" value="ABC_tran"/>
    <property type="match status" value="2"/>
</dbReference>
<evidence type="ECO:0000256" key="1">
    <source>
        <dbReference type="ARBA" id="ARBA00005417"/>
    </source>
</evidence>
<keyword evidence="5" id="KW-1185">Reference proteome</keyword>
<evidence type="ECO:0000259" key="3">
    <source>
        <dbReference type="PROSITE" id="PS50893"/>
    </source>
</evidence>
<feature type="domain" description="ABC transporter" evidence="3">
    <location>
        <begin position="316"/>
        <end position="572"/>
    </location>
</feature>
<dbReference type="SUPFAM" id="SSF52540">
    <property type="entry name" value="P-loop containing nucleoside triphosphate hydrolases"/>
    <property type="match status" value="2"/>
</dbReference>
<feature type="domain" description="ABC transporter" evidence="3">
    <location>
        <begin position="23"/>
        <end position="301"/>
    </location>
</feature>
<dbReference type="PROSITE" id="PS50893">
    <property type="entry name" value="ABC_TRANSPORTER_2"/>
    <property type="match status" value="2"/>
</dbReference>